<evidence type="ECO:0000313" key="2">
    <source>
        <dbReference type="Proteomes" id="UP000699042"/>
    </source>
</evidence>
<dbReference type="AlphaFoldDB" id="A0A9P7R8S6"/>
<keyword evidence="2" id="KW-1185">Reference proteome</keyword>
<proteinExistence type="predicted"/>
<name>A0A9P7R8S6_9PEZI</name>
<reference evidence="1" key="1">
    <citation type="submission" date="2021-05" db="EMBL/GenBank/DDBJ databases">
        <title>Comparative genomics of three Colletotrichum scovillei strains and genetic complementation revealed genes involved fungal growth and virulence on chili pepper.</title>
        <authorList>
            <person name="Hsieh D.-K."/>
            <person name="Chuang S.-C."/>
            <person name="Chen C.-Y."/>
            <person name="Chao Y.-T."/>
            <person name="Lu M.-Y.J."/>
            <person name="Lee M.-H."/>
            <person name="Shih M.-C."/>
        </authorList>
    </citation>
    <scope>NUCLEOTIDE SEQUENCE</scope>
    <source>
        <strain evidence="1">Coll-153</strain>
    </source>
</reference>
<dbReference type="EMBL" id="JAESDN010000004">
    <property type="protein sequence ID" value="KAG7051735.1"/>
    <property type="molecule type" value="Genomic_DNA"/>
</dbReference>
<organism evidence="1 2">
    <name type="scientific">Colletotrichum scovillei</name>
    <dbReference type="NCBI Taxonomy" id="1209932"/>
    <lineage>
        <taxon>Eukaryota</taxon>
        <taxon>Fungi</taxon>
        <taxon>Dikarya</taxon>
        <taxon>Ascomycota</taxon>
        <taxon>Pezizomycotina</taxon>
        <taxon>Sordariomycetes</taxon>
        <taxon>Hypocreomycetidae</taxon>
        <taxon>Glomerellales</taxon>
        <taxon>Glomerellaceae</taxon>
        <taxon>Colletotrichum</taxon>
        <taxon>Colletotrichum acutatum species complex</taxon>
    </lineage>
</organism>
<comment type="caution">
    <text evidence="1">The sequence shown here is derived from an EMBL/GenBank/DDBJ whole genome shotgun (WGS) entry which is preliminary data.</text>
</comment>
<evidence type="ECO:0000313" key="1">
    <source>
        <dbReference type="EMBL" id="KAG7051735.1"/>
    </source>
</evidence>
<feature type="non-terminal residue" evidence="1">
    <location>
        <position position="47"/>
    </location>
</feature>
<dbReference type="Proteomes" id="UP000699042">
    <property type="component" value="Unassembled WGS sequence"/>
</dbReference>
<gene>
    <name evidence="1" type="ORF">JMJ77_002352</name>
</gene>
<protein>
    <submittedName>
        <fullName evidence="1">Uncharacterized protein</fullName>
    </submittedName>
</protein>
<sequence length="47" mass="5664">MTDVSRQKRPAGQWWWNPRRCRRGQERQWTNPRGGKRELCLGKLAVL</sequence>
<accession>A0A9P7R8S6</accession>